<sequence>MSKNTAPDLSLPTEDDVTVITGKSTSRPSAAKVWQETVVKLRFQSKDDLLTKDVSYLAFDVLNAIKQSFQTRISIKTNANKELHTIQAPTNDDDFQKLFRVSHRRGNKAKKIQSQSWIIFRICTDMTLATIRKEQTVHDALQRSHGNLVYYPWTEDVHDVVPLGFFVGPLPKYMTSTQFEEELITLISAKAKIDAKRIPKHHCVMETITTYQPGTDFRYKCQAFVIQVEQQHALKLREIIYKAFSSRNENLLFVLFEQRRSHPAIFAKAVHRQAEYEAKHRIVAIHGIRPDTMFEFDVVLRQKFPQILQVYRTPTTAYLNCGGEPLGRYNLLCKTTAFTDLARALHIKLAETYHTFVQQIATPQLDTTHAEEVRVVSRFPTPSIPGSQATLTTQHSYITCSHSVLTEQEFTTDTIPRESWSVRTKLNPPVPTTIHAPSTNTTPQGHAQLEAPQATQIPIPATPRHTSWSAVAAGTITALPPTQPETASNTSYTEAQMQALLASQEQRLEQRLEERLARYDQQFNQMITMLQELIISMRSTPQDPLQLPQTVPSSMRKQRRTEPTVILCQDDNMSDAHITKEDQSQNRTCHYRSQRLRPSKELLHPTEKAVPGTELSQPPPPP</sequence>
<reference evidence="2" key="2">
    <citation type="submission" date="2021-04" db="EMBL/GenBank/DDBJ databases">
        <authorList>
            <person name="Podell S."/>
        </authorList>
    </citation>
    <scope>NUCLEOTIDE SEQUENCE</scope>
    <source>
        <strain evidence="2">Hildebrandi</strain>
    </source>
</reference>
<name>A0A9K3M408_9STRA</name>
<evidence type="ECO:0000313" key="2">
    <source>
        <dbReference type="EMBL" id="KAG7373714.1"/>
    </source>
</evidence>
<reference evidence="2" key="1">
    <citation type="journal article" date="2021" name="Sci. Rep.">
        <title>Diploid genomic architecture of Nitzschia inconspicua, an elite biomass production diatom.</title>
        <authorList>
            <person name="Oliver A."/>
            <person name="Podell S."/>
            <person name="Pinowska A."/>
            <person name="Traller J.C."/>
            <person name="Smith S.R."/>
            <person name="McClure R."/>
            <person name="Beliaev A."/>
            <person name="Bohutskyi P."/>
            <person name="Hill E.A."/>
            <person name="Rabines A."/>
            <person name="Zheng H."/>
            <person name="Allen L.Z."/>
            <person name="Kuo A."/>
            <person name="Grigoriev I.V."/>
            <person name="Allen A.E."/>
            <person name="Hazlebeck D."/>
            <person name="Allen E.E."/>
        </authorList>
    </citation>
    <scope>NUCLEOTIDE SEQUENCE</scope>
    <source>
        <strain evidence="2">Hildebrandi</strain>
    </source>
</reference>
<organism evidence="2 3">
    <name type="scientific">Nitzschia inconspicua</name>
    <dbReference type="NCBI Taxonomy" id="303405"/>
    <lineage>
        <taxon>Eukaryota</taxon>
        <taxon>Sar</taxon>
        <taxon>Stramenopiles</taxon>
        <taxon>Ochrophyta</taxon>
        <taxon>Bacillariophyta</taxon>
        <taxon>Bacillariophyceae</taxon>
        <taxon>Bacillariophycidae</taxon>
        <taxon>Bacillariales</taxon>
        <taxon>Bacillariaceae</taxon>
        <taxon>Nitzschia</taxon>
    </lineage>
</organism>
<dbReference type="EMBL" id="JAGRRH010000001">
    <property type="protein sequence ID" value="KAG7373714.1"/>
    <property type="molecule type" value="Genomic_DNA"/>
</dbReference>
<gene>
    <name evidence="2" type="ORF">IV203_012809</name>
</gene>
<evidence type="ECO:0000256" key="1">
    <source>
        <dbReference type="SAM" id="MobiDB-lite"/>
    </source>
</evidence>
<feature type="compositionally biased region" description="Polar residues" evidence="1">
    <location>
        <begin position="542"/>
        <end position="555"/>
    </location>
</feature>
<keyword evidence="3" id="KW-1185">Reference proteome</keyword>
<evidence type="ECO:0000313" key="3">
    <source>
        <dbReference type="Proteomes" id="UP000693970"/>
    </source>
</evidence>
<accession>A0A9K3M408</accession>
<dbReference type="AlphaFoldDB" id="A0A9K3M408"/>
<dbReference type="Proteomes" id="UP000693970">
    <property type="component" value="Unassembled WGS sequence"/>
</dbReference>
<feature type="region of interest" description="Disordered" evidence="1">
    <location>
        <begin position="542"/>
        <end position="622"/>
    </location>
</feature>
<feature type="compositionally biased region" description="Basic and acidic residues" evidence="1">
    <location>
        <begin position="598"/>
        <end position="607"/>
    </location>
</feature>
<comment type="caution">
    <text evidence="2">The sequence shown here is derived from an EMBL/GenBank/DDBJ whole genome shotgun (WGS) entry which is preliminary data.</text>
</comment>
<proteinExistence type="predicted"/>
<protein>
    <submittedName>
        <fullName evidence="2">Uncharacterized protein</fullName>
    </submittedName>
</protein>